<dbReference type="SUPFAM" id="SSF89155">
    <property type="entry name" value="TorD-like"/>
    <property type="match status" value="1"/>
</dbReference>
<dbReference type="GeneID" id="39854886"/>
<sequence>MTPATRNNDSAVAVADAFDDTGDGPPTAARFAALAACWRQPDDDLQAALAAETDTTVDAQSLRAEYTRLFVGPGPSQSPPYESVYRDGERDADLGPVYGPSTQAVARWYSEYGLQPAASESAPPDHIATELEFAAYLREHEGAETLEQFLTEHPRNWVESFARRVRDADPKPFYRTLLNVTVDTLARADTPP</sequence>
<dbReference type="Gene3D" id="1.10.3480.10">
    <property type="entry name" value="TorD-like"/>
    <property type="match status" value="1"/>
</dbReference>
<evidence type="ECO:0000256" key="1">
    <source>
        <dbReference type="ARBA" id="ARBA00023186"/>
    </source>
</evidence>
<evidence type="ECO:0000313" key="5">
    <source>
        <dbReference type="Proteomes" id="UP000323075"/>
    </source>
</evidence>
<dbReference type="Proteomes" id="UP000296216">
    <property type="component" value="Chromosome"/>
</dbReference>
<evidence type="ECO:0000313" key="3">
    <source>
        <dbReference type="EMBL" id="TYO75457.1"/>
    </source>
</evidence>
<reference evidence="2" key="3">
    <citation type="journal article" name="MicrobiologyOpen">
        <title>Whole-genome comparison between the type strain of Halobacterium salinarum (DSM 3754(T)) and the laboratory strains R1 and NRC-1.</title>
        <authorList>
            <person name="Pfeiffer F."/>
            <person name="Losensky G."/>
            <person name="Marchfelder A."/>
            <person name="Habermann B."/>
            <person name="Dyall-Smith M."/>
        </authorList>
    </citation>
    <scope>NUCLEOTIDE SEQUENCE</scope>
    <source>
        <strain evidence="2">91-R6</strain>
    </source>
</reference>
<dbReference type="Proteomes" id="UP000323075">
    <property type="component" value="Unassembled WGS sequence"/>
</dbReference>
<keyword evidence="1" id="KW-0143">Chaperone</keyword>
<dbReference type="InterPro" id="IPR020945">
    <property type="entry name" value="DMSO/NO3_reduct_chaperone"/>
</dbReference>
<dbReference type="PANTHER" id="PTHR34227:SF1">
    <property type="entry name" value="DIMETHYL SULFOXIDE REDUCTASE CHAPERONE-RELATED"/>
    <property type="match status" value="1"/>
</dbReference>
<dbReference type="InterPro" id="IPR036411">
    <property type="entry name" value="TorD-like_sf"/>
</dbReference>
<dbReference type="AlphaFoldDB" id="A0A4D6GSI5"/>
<proteinExistence type="predicted"/>
<organism evidence="2 4">
    <name type="scientific">Halobacterium salinarum (strain ATCC 33171 / DSM 3754 / JCM 8978 / NBRC 102687 / NCIMB 764 / 91-R6)</name>
    <dbReference type="NCBI Taxonomy" id="2597657"/>
    <lineage>
        <taxon>Archaea</taxon>
        <taxon>Methanobacteriati</taxon>
        <taxon>Methanobacteriota</taxon>
        <taxon>Stenosarchaea group</taxon>
        <taxon>Halobacteria</taxon>
        <taxon>Halobacteriales</taxon>
        <taxon>Halobacteriaceae</taxon>
        <taxon>Halobacterium</taxon>
    </lineage>
</organism>
<reference evidence="2 4" key="1">
    <citation type="journal article" date="2019" name="Microbiol. Resour. Announc.">
        <title>The Genome Sequence of the Halobacterium salinarum Type Strain Is Closely Related to That of Laboratory Strains NRC-1 and R1.</title>
        <authorList>
            <person name="Pfeiffer F."/>
            <person name="Marchfelder A."/>
            <person name="Habermann B."/>
            <person name="Dyall-Smith M.L."/>
        </authorList>
    </citation>
    <scope>NUCLEOTIDE SEQUENCE [LARGE SCALE GENOMIC DNA]</scope>
    <source>
        <strain evidence="2">91-R6</strain>
        <strain evidence="4">ATCC 33171 / DSM 3754 / JCM 8978 / NBRC 102687 / NCIMB 764 / 91-R6</strain>
    </source>
</reference>
<dbReference type="EMBL" id="VRYN01000005">
    <property type="protein sequence ID" value="TYO75457.1"/>
    <property type="molecule type" value="Genomic_DNA"/>
</dbReference>
<dbReference type="Pfam" id="PF02613">
    <property type="entry name" value="Nitrate_red_del"/>
    <property type="match status" value="1"/>
</dbReference>
<dbReference type="EMBL" id="CP038631">
    <property type="protein sequence ID" value="QCC44705.1"/>
    <property type="molecule type" value="Genomic_DNA"/>
</dbReference>
<evidence type="ECO:0000313" key="2">
    <source>
        <dbReference type="EMBL" id="QCC44705.1"/>
    </source>
</evidence>
<evidence type="ECO:0000313" key="4">
    <source>
        <dbReference type="Proteomes" id="UP000296216"/>
    </source>
</evidence>
<gene>
    <name evidence="2" type="primary">dmsD</name>
    <name evidence="3" type="ORF">APQ99_01953</name>
    <name evidence="2" type="ORF">HBSAL_05150</name>
</gene>
<name>A0A4D6GSI5_HALS9</name>
<reference evidence="3 5" key="2">
    <citation type="submission" date="2019-07" db="EMBL/GenBank/DDBJ databases">
        <title>Genomic Encyclopedia of Archaeal and Bacterial Type Strains, Phase II (KMG-II): from individual species to whole genera.</title>
        <authorList>
            <person name="Goeker M."/>
        </authorList>
    </citation>
    <scope>NUCLEOTIDE SEQUENCE [LARGE SCALE GENOMIC DNA]</scope>
    <source>
        <strain evidence="3 5">DSM 3754</strain>
    </source>
</reference>
<accession>A0A4D6GSI5</accession>
<dbReference type="RefSeq" id="WP_136361251.1">
    <property type="nucleotide sequence ID" value="NZ_VRYN01000005.1"/>
</dbReference>
<protein>
    <submittedName>
        <fullName evidence="3">Chaperone TorD involved in molybdoenzyme TorA maturation</fullName>
    </submittedName>
    <submittedName>
        <fullName evidence="2">Tat proofreading chaperone DmsD</fullName>
    </submittedName>
</protein>
<dbReference type="PANTHER" id="PTHR34227">
    <property type="entry name" value="CHAPERONE PROTEIN YCDY"/>
    <property type="match status" value="1"/>
</dbReference>
<dbReference type="InterPro" id="IPR050289">
    <property type="entry name" value="TorD/DmsD_chaperones"/>
</dbReference>